<protein>
    <recommendedName>
        <fullName evidence="2">MORN repeat-containing protein 5</fullName>
    </recommendedName>
</protein>
<evidence type="ECO:0000256" key="4">
    <source>
        <dbReference type="ARBA" id="ARBA00022846"/>
    </source>
</evidence>
<evidence type="ECO:0000256" key="3">
    <source>
        <dbReference type="ARBA" id="ARBA00022737"/>
    </source>
</evidence>
<comment type="subcellular location">
    <subcellularLocation>
        <location evidence="1">Cell projection</location>
        <location evidence="1">Cilium</location>
        <location evidence="1">Flagellum</location>
    </subcellularLocation>
</comment>
<dbReference type="PANTHER" id="PTHR46437:SF1">
    <property type="entry name" value="MORN REPEAT-CONTAINING PROTEIN 5"/>
    <property type="match status" value="1"/>
</dbReference>
<dbReference type="Pfam" id="PF02493">
    <property type="entry name" value="MORN"/>
    <property type="match status" value="3"/>
</dbReference>
<comment type="caution">
    <text evidence="7">The sequence shown here is derived from an EMBL/GenBank/DDBJ whole genome shotgun (WGS) entry which is preliminary data.</text>
</comment>
<dbReference type="Gene3D" id="2.20.110.10">
    <property type="entry name" value="Histone H3 K4-specific methyltransferase SET7/9 N-terminal domain"/>
    <property type="match status" value="1"/>
</dbReference>
<dbReference type="InterPro" id="IPR042814">
    <property type="entry name" value="Morn5"/>
</dbReference>
<feature type="non-terminal residue" evidence="7">
    <location>
        <position position="85"/>
    </location>
</feature>
<evidence type="ECO:0000313" key="8">
    <source>
        <dbReference type="Proteomes" id="UP000034805"/>
    </source>
</evidence>
<dbReference type="AlphaFoldDB" id="A0A0P7W4L5"/>
<evidence type="ECO:0000313" key="7">
    <source>
        <dbReference type="EMBL" id="KPP57434.1"/>
    </source>
</evidence>
<dbReference type="InterPro" id="IPR003409">
    <property type="entry name" value="MORN"/>
</dbReference>
<keyword evidence="3" id="KW-0677">Repeat</keyword>
<proteinExistence type="predicted"/>
<gene>
    <name evidence="7" type="ORF">Z043_124845</name>
</gene>
<keyword evidence="4" id="KW-0282">Flagellum</keyword>
<dbReference type="SMART" id="SM00698">
    <property type="entry name" value="MORN"/>
    <property type="match status" value="2"/>
</dbReference>
<evidence type="ECO:0000256" key="6">
    <source>
        <dbReference type="ARBA" id="ARBA00023273"/>
    </source>
</evidence>
<keyword evidence="6" id="KW-0966">Cell projection</keyword>
<keyword evidence="5" id="KW-0969">Cilium</keyword>
<sequence>MEGKGEYTFPTGTKYIGEMKDGVFHGKGVLYFPNGSKYEGTWEEGLSKQGSYTFADGLRYQEKNWDFCVGNDRQFYSERCNGLKP</sequence>
<reference evidence="7 8" key="1">
    <citation type="submission" date="2015-08" db="EMBL/GenBank/DDBJ databases">
        <title>The genome of the Asian arowana (Scleropages formosus).</title>
        <authorList>
            <person name="Tan M.H."/>
            <person name="Gan H.M."/>
            <person name="Croft L.J."/>
            <person name="Austin C.M."/>
        </authorList>
    </citation>
    <scope>NUCLEOTIDE SEQUENCE [LARGE SCALE GENOMIC DNA]</scope>
    <source>
        <strain evidence="7">Aro1</strain>
    </source>
</reference>
<evidence type="ECO:0000256" key="2">
    <source>
        <dbReference type="ARBA" id="ARBA00016322"/>
    </source>
</evidence>
<evidence type="ECO:0000256" key="1">
    <source>
        <dbReference type="ARBA" id="ARBA00004230"/>
    </source>
</evidence>
<dbReference type="Proteomes" id="UP000034805">
    <property type="component" value="Unassembled WGS sequence"/>
</dbReference>
<dbReference type="GO" id="GO:0031514">
    <property type="term" value="C:motile cilium"/>
    <property type="evidence" value="ECO:0007669"/>
    <property type="project" value="UniProtKB-SubCell"/>
</dbReference>
<name>A0A0P7W4L5_SCLFO</name>
<dbReference type="STRING" id="113540.ENSSFOP00015001477"/>
<evidence type="ECO:0000256" key="5">
    <source>
        <dbReference type="ARBA" id="ARBA00023069"/>
    </source>
</evidence>
<accession>A0A0P7W4L5</accession>
<dbReference type="PANTHER" id="PTHR46437">
    <property type="entry name" value="MORN REPEAT-CONTAINING PROTEIN 5"/>
    <property type="match status" value="1"/>
</dbReference>
<dbReference type="EMBL" id="JARO02016464">
    <property type="protein sequence ID" value="KPP57434.1"/>
    <property type="molecule type" value="Genomic_DNA"/>
</dbReference>
<organism evidence="7 8">
    <name type="scientific">Scleropages formosus</name>
    <name type="common">Asian bonytongue</name>
    <name type="synonym">Osteoglossum formosum</name>
    <dbReference type="NCBI Taxonomy" id="113540"/>
    <lineage>
        <taxon>Eukaryota</taxon>
        <taxon>Metazoa</taxon>
        <taxon>Chordata</taxon>
        <taxon>Craniata</taxon>
        <taxon>Vertebrata</taxon>
        <taxon>Euteleostomi</taxon>
        <taxon>Actinopterygii</taxon>
        <taxon>Neopterygii</taxon>
        <taxon>Teleostei</taxon>
        <taxon>Osteoglossocephala</taxon>
        <taxon>Osteoglossomorpha</taxon>
        <taxon>Osteoglossiformes</taxon>
        <taxon>Osteoglossidae</taxon>
        <taxon>Scleropages</taxon>
    </lineage>
</organism>
<dbReference type="SUPFAM" id="SSF82185">
    <property type="entry name" value="Histone H3 K4-specific methyltransferase SET7/9 N-terminal domain"/>
    <property type="match status" value="1"/>
</dbReference>